<dbReference type="Proteomes" id="UP000595512">
    <property type="component" value="Chromosome"/>
</dbReference>
<gene>
    <name evidence="1" type="ORF">JGZ69_22770</name>
</gene>
<dbReference type="RefSeq" id="WP_202299773.1">
    <property type="nucleotide sequence ID" value="NZ_CP066701.1"/>
</dbReference>
<protein>
    <submittedName>
        <fullName evidence="1">Uncharacterized protein</fullName>
    </submittedName>
</protein>
<sequence>MNKSVEKTVKYSLYEEELSDLSYKPTGLIDKFIFYVTRKITSTVDIDYTINIPVAAYLRGEYLCEEISESIQDDFSQRDLISILIDDFIYAIRERKLTAYGIYHEILEREHNAMKIYGTHKVPNKELICSLKRKIGLKIEIMLNDVYELEAQNIYSTSDLIQIIYCDFIQKYKTGELGNFLKELIKRFS</sequence>
<accession>A0AB37HCA4</accession>
<reference evidence="1 2" key="1">
    <citation type="submission" date="2020-12" db="EMBL/GenBank/DDBJ databases">
        <title>Taxonomic evaluation of the Bacillus sporothermodurans group of bacteria based on whole genome sequences.</title>
        <authorList>
            <person name="Fiedler G."/>
            <person name="Herbstmann A.-D."/>
            <person name="Doll E."/>
            <person name="Wenning M."/>
            <person name="Brinks E."/>
            <person name="Kabisch J."/>
            <person name="Breitenwieser F."/>
            <person name="Lappann M."/>
            <person name="Boehnlein C."/>
            <person name="Franz C."/>
        </authorList>
    </citation>
    <scope>NUCLEOTIDE SEQUENCE [LARGE SCALE GENOMIC DNA]</scope>
    <source>
        <strain evidence="1 2">DSM 10599</strain>
    </source>
</reference>
<dbReference type="KEGG" id="hspo:JGZ69_22770"/>
<evidence type="ECO:0000313" key="1">
    <source>
        <dbReference type="EMBL" id="QQX25456.1"/>
    </source>
</evidence>
<proteinExistence type="predicted"/>
<dbReference type="EMBL" id="CP066701">
    <property type="protein sequence ID" value="QQX25456.1"/>
    <property type="molecule type" value="Genomic_DNA"/>
</dbReference>
<organism evidence="1 2">
    <name type="scientific">Heyndrickxia sporothermodurans</name>
    <dbReference type="NCBI Taxonomy" id="46224"/>
    <lineage>
        <taxon>Bacteria</taxon>
        <taxon>Bacillati</taxon>
        <taxon>Bacillota</taxon>
        <taxon>Bacilli</taxon>
        <taxon>Bacillales</taxon>
        <taxon>Bacillaceae</taxon>
        <taxon>Heyndrickxia</taxon>
    </lineage>
</organism>
<name>A0AB37HCA4_9BACI</name>
<dbReference type="AlphaFoldDB" id="A0AB37HCA4"/>
<evidence type="ECO:0000313" key="2">
    <source>
        <dbReference type="Proteomes" id="UP000595512"/>
    </source>
</evidence>